<name>A0AAD1U754_EUPCR</name>
<comment type="caution">
    <text evidence="1">The sequence shown here is derived from an EMBL/GenBank/DDBJ whole genome shotgun (WGS) entry which is preliminary data.</text>
</comment>
<sequence>MLSLKRKLNRLEPDESFFDFMVSTVPFELKCPHKVINEIYLQSYEETNKQILLTFADKSFKSDFLLDLVLQQLPIYKWSTFSDYLPDLLDNGIPSYAVTKENFEDSSISPQVILIDIMGEFSTEKFRQALTSHYMWIAKLVFSKYETGMTKELIDRKLAEDLPEFIHSCCENLYIIKVFSCLEFSMVIKSLPGFIRKKREVKLVLIDGLHHLKYSDPPYETARRYNRSTNPENFFESNAQMPKKNPMRKASGTFEKAIMDTCFEKLNNLRKKYNLQIVYIKAKGYSQTIKSSYMKRNMQTFLEALLKKNFTDEKSLEMELEPVRENRYGFKFDTNPITASNFKMNEIFFTTLEEKSLLETHDENQSTSKLVCFIKKTGEVVQAQTSTDSYKAKFLATFIYLERNPETDRLNVVDSHHKEFIS</sequence>
<evidence type="ECO:0000313" key="1">
    <source>
        <dbReference type="EMBL" id="CAI2363595.1"/>
    </source>
</evidence>
<dbReference type="EMBL" id="CAMPGE010004750">
    <property type="protein sequence ID" value="CAI2363595.1"/>
    <property type="molecule type" value="Genomic_DNA"/>
</dbReference>
<organism evidence="1 2">
    <name type="scientific">Euplotes crassus</name>
    <dbReference type="NCBI Taxonomy" id="5936"/>
    <lineage>
        <taxon>Eukaryota</taxon>
        <taxon>Sar</taxon>
        <taxon>Alveolata</taxon>
        <taxon>Ciliophora</taxon>
        <taxon>Intramacronucleata</taxon>
        <taxon>Spirotrichea</taxon>
        <taxon>Hypotrichia</taxon>
        <taxon>Euplotida</taxon>
        <taxon>Euplotidae</taxon>
        <taxon>Moneuplotes</taxon>
    </lineage>
</organism>
<dbReference type="Proteomes" id="UP001295684">
    <property type="component" value="Unassembled WGS sequence"/>
</dbReference>
<gene>
    <name evidence="1" type="ORF">ECRASSUSDP1_LOCUS4931</name>
</gene>
<protein>
    <submittedName>
        <fullName evidence="1">Uncharacterized protein</fullName>
    </submittedName>
</protein>
<dbReference type="InterPro" id="IPR027417">
    <property type="entry name" value="P-loop_NTPase"/>
</dbReference>
<keyword evidence="2" id="KW-1185">Reference proteome</keyword>
<reference evidence="1" key="1">
    <citation type="submission" date="2023-07" db="EMBL/GenBank/DDBJ databases">
        <authorList>
            <consortium name="AG Swart"/>
            <person name="Singh M."/>
            <person name="Singh A."/>
            <person name="Seah K."/>
            <person name="Emmerich C."/>
        </authorList>
    </citation>
    <scope>NUCLEOTIDE SEQUENCE</scope>
    <source>
        <strain evidence="1">DP1</strain>
    </source>
</reference>
<accession>A0AAD1U754</accession>
<dbReference type="Gene3D" id="3.40.50.300">
    <property type="entry name" value="P-loop containing nucleotide triphosphate hydrolases"/>
    <property type="match status" value="1"/>
</dbReference>
<evidence type="ECO:0000313" key="2">
    <source>
        <dbReference type="Proteomes" id="UP001295684"/>
    </source>
</evidence>
<dbReference type="AlphaFoldDB" id="A0AAD1U754"/>
<proteinExistence type="predicted"/>